<dbReference type="Proteomes" id="UP001172684">
    <property type="component" value="Unassembled WGS sequence"/>
</dbReference>
<reference evidence="4" key="1">
    <citation type="submission" date="2022-10" db="EMBL/GenBank/DDBJ databases">
        <title>Culturing micro-colonial fungi from biological soil crusts in the Mojave desert and describing Neophaeococcomyces mojavensis, and introducing the new genera and species Taxawa tesnikishii.</title>
        <authorList>
            <person name="Kurbessoian T."/>
            <person name="Stajich J.E."/>
        </authorList>
    </citation>
    <scope>NUCLEOTIDE SEQUENCE</scope>
    <source>
        <strain evidence="4">TK_1</strain>
    </source>
</reference>
<dbReference type="PANTHER" id="PTHR23416">
    <property type="entry name" value="SIALIC ACID SYNTHASE-RELATED"/>
    <property type="match status" value="1"/>
</dbReference>
<proteinExistence type="inferred from homology"/>
<organism evidence="4 5">
    <name type="scientific">Coniosporium apollinis</name>
    <dbReference type="NCBI Taxonomy" id="61459"/>
    <lineage>
        <taxon>Eukaryota</taxon>
        <taxon>Fungi</taxon>
        <taxon>Dikarya</taxon>
        <taxon>Ascomycota</taxon>
        <taxon>Pezizomycotina</taxon>
        <taxon>Dothideomycetes</taxon>
        <taxon>Dothideomycetes incertae sedis</taxon>
        <taxon>Coniosporium</taxon>
    </lineage>
</organism>
<dbReference type="InterPro" id="IPR011004">
    <property type="entry name" value="Trimer_LpxA-like_sf"/>
</dbReference>
<dbReference type="Gene3D" id="2.160.10.10">
    <property type="entry name" value="Hexapeptide repeat proteins"/>
    <property type="match status" value="1"/>
</dbReference>
<accession>A0ABQ9NEX0</accession>
<feature type="domain" description="Maltose/galactoside acetyltransferase" evidence="3">
    <location>
        <begin position="26"/>
        <end position="89"/>
    </location>
</feature>
<dbReference type="Pfam" id="PF00132">
    <property type="entry name" value="Hexapep"/>
    <property type="match status" value="1"/>
</dbReference>
<dbReference type="InterPro" id="IPR001451">
    <property type="entry name" value="Hexapep"/>
</dbReference>
<keyword evidence="2" id="KW-0808">Transferase</keyword>
<comment type="similarity">
    <text evidence="1">Belongs to the transferase hexapeptide repeat family.</text>
</comment>
<dbReference type="Pfam" id="PF12464">
    <property type="entry name" value="Mac"/>
    <property type="match status" value="1"/>
</dbReference>
<evidence type="ECO:0000259" key="3">
    <source>
        <dbReference type="SMART" id="SM01266"/>
    </source>
</evidence>
<gene>
    <name evidence="4" type="ORF">H2201_009012</name>
</gene>
<dbReference type="PANTHER" id="PTHR23416:SF23">
    <property type="entry name" value="ACETYLTRANSFERASE C18B11.09C-RELATED"/>
    <property type="match status" value="1"/>
</dbReference>
<dbReference type="InterPro" id="IPR051159">
    <property type="entry name" value="Hexapeptide_acetyltransf"/>
</dbReference>
<sequence>MAASEKNEEQLTAAKTLNNVPWCEQYERMISGMLYNSFVPELASTRFKARAWCHRYNSYFPSSLEGADFSTLQAARLIMLREILGSINGDDVFIEPPFTVDYGCNIRLGARFYANFNLTVLDCGLVTIGDRVMMGPNVSIFAATHETEVQSRRDDIEYAKPVVIGNDCWIGGHVVILPGVEIGNGCTIAAGSVVSRSVPAWSVAMGAPAKVVKKVTPLEDTPRTTSSSE</sequence>
<dbReference type="CDD" id="cd03357">
    <property type="entry name" value="LbH_MAT_GAT"/>
    <property type="match status" value="1"/>
</dbReference>
<evidence type="ECO:0000256" key="1">
    <source>
        <dbReference type="ARBA" id="ARBA00007274"/>
    </source>
</evidence>
<evidence type="ECO:0000313" key="5">
    <source>
        <dbReference type="Proteomes" id="UP001172684"/>
    </source>
</evidence>
<evidence type="ECO:0000313" key="4">
    <source>
        <dbReference type="EMBL" id="KAJ9654369.1"/>
    </source>
</evidence>
<name>A0ABQ9NEX0_9PEZI</name>
<dbReference type="InterPro" id="IPR024688">
    <property type="entry name" value="Mac_dom"/>
</dbReference>
<comment type="caution">
    <text evidence="4">The sequence shown here is derived from an EMBL/GenBank/DDBJ whole genome shotgun (WGS) entry which is preliminary data.</text>
</comment>
<protein>
    <recommendedName>
        <fullName evidence="3">Maltose/galactoside acetyltransferase domain-containing protein</fullName>
    </recommendedName>
</protein>
<dbReference type="SMART" id="SM01266">
    <property type="entry name" value="Mac"/>
    <property type="match status" value="1"/>
</dbReference>
<dbReference type="EMBL" id="JAPDRL010000242">
    <property type="protein sequence ID" value="KAJ9654369.1"/>
    <property type="molecule type" value="Genomic_DNA"/>
</dbReference>
<evidence type="ECO:0000256" key="2">
    <source>
        <dbReference type="ARBA" id="ARBA00022679"/>
    </source>
</evidence>
<keyword evidence="5" id="KW-1185">Reference proteome</keyword>
<dbReference type="SUPFAM" id="SSF51161">
    <property type="entry name" value="Trimeric LpxA-like enzymes"/>
    <property type="match status" value="1"/>
</dbReference>